<dbReference type="Gene3D" id="3.50.50.60">
    <property type="entry name" value="FAD/NAD(P)-binding domain"/>
    <property type="match status" value="1"/>
</dbReference>
<name>A0A0G4HXU4_9ALVE</name>
<dbReference type="AlphaFoldDB" id="A0A0G4HXU4"/>
<gene>
    <name evidence="1" type="ORF">Cvel_9346</name>
</gene>
<dbReference type="EMBL" id="CDMZ01004301">
    <property type="protein sequence ID" value="CEM49330.1"/>
    <property type="molecule type" value="Genomic_DNA"/>
</dbReference>
<reference evidence="1" key="1">
    <citation type="submission" date="2014-11" db="EMBL/GenBank/DDBJ databases">
        <authorList>
            <person name="Otto D Thomas"/>
            <person name="Naeem Raeece"/>
        </authorList>
    </citation>
    <scope>NUCLEOTIDE SEQUENCE</scope>
</reference>
<dbReference type="PANTHER" id="PTHR38688">
    <property type="entry name" value="PYR_REDOX_2 DOMAIN-CONTAINING PROTEIN"/>
    <property type="match status" value="1"/>
</dbReference>
<accession>A0A0G4HXU4</accession>
<organism evidence="1">
    <name type="scientific">Chromera velia CCMP2878</name>
    <dbReference type="NCBI Taxonomy" id="1169474"/>
    <lineage>
        <taxon>Eukaryota</taxon>
        <taxon>Sar</taxon>
        <taxon>Alveolata</taxon>
        <taxon>Colpodellida</taxon>
        <taxon>Chromeraceae</taxon>
        <taxon>Chromera</taxon>
    </lineage>
</organism>
<sequence length="285" mass="32269">METARLQLSLDALRDGSEHMRKKYTDRLWWKECLSVTKLSCNGNIWRIQTRIGEVLEARRVILATGGEPRVPDELLRRRLEEANIRLLHHDDVVVPARLEDPPQFRKLGVVGGAHSGMLAAMNFLSLKPSASVCVFDRKPKPRFAEERDGWIKYDGTGLKGSVASWTKKMLESHDPCLSFEQISPSDDPIKKLKERKVDAVVFTVGFDKTNQIDVSFQDKTVDLSPSQPHDGRTGRLAPGLHGVGIAFPEYWTDEEAFTEPRVGFVVHFVKHLDRVFRAAIDETL</sequence>
<dbReference type="VEuPathDB" id="CryptoDB:Cvel_9346"/>
<evidence type="ECO:0000313" key="1">
    <source>
        <dbReference type="EMBL" id="CEM49330.1"/>
    </source>
</evidence>
<protein>
    <submittedName>
        <fullName evidence="1">Uncharacterized protein</fullName>
    </submittedName>
</protein>
<dbReference type="PANTHER" id="PTHR38688:SF1">
    <property type="entry name" value="FAD_NAD(P)-BINDING DOMAIN-CONTAINING PROTEIN"/>
    <property type="match status" value="1"/>
</dbReference>
<dbReference type="SUPFAM" id="SSF51905">
    <property type="entry name" value="FAD/NAD(P)-binding domain"/>
    <property type="match status" value="1"/>
</dbReference>
<proteinExistence type="predicted"/>
<dbReference type="InterPro" id="IPR053275">
    <property type="entry name" value="Agnestin_monoxygenase"/>
</dbReference>
<dbReference type="InterPro" id="IPR036188">
    <property type="entry name" value="FAD/NAD-bd_sf"/>
</dbReference>